<dbReference type="EMBL" id="AXCR01000012">
    <property type="protein sequence ID" value="KJR80908.1"/>
    <property type="molecule type" value="Genomic_DNA"/>
</dbReference>
<sequence>MPQLLAGGVGIPLVRWFGTDGEHNAMVLDHLGPSLENLINLSSRTFSLKTVLLLVYHLLSCLEYIHIKAFLHYDIRPGHVVVGIGQA</sequence>
<protein>
    <recommendedName>
        <fullName evidence="1">Protein kinase domain-containing protein</fullName>
    </recommendedName>
</protein>
<reference evidence="2 3" key="1">
    <citation type="journal article" date="2014" name="BMC Genomics">
        <title>Comparative genomics of the major fungal agents of human and animal Sporotrichosis: Sporothrix schenckii and Sporothrix brasiliensis.</title>
        <authorList>
            <person name="Teixeira M.M."/>
            <person name="de Almeida L.G."/>
            <person name="Kubitschek-Barreira P."/>
            <person name="Alves F.L."/>
            <person name="Kioshima E.S."/>
            <person name="Abadio A.K."/>
            <person name="Fernandes L."/>
            <person name="Derengowski L.S."/>
            <person name="Ferreira K.S."/>
            <person name="Souza R.C."/>
            <person name="Ruiz J.C."/>
            <person name="de Andrade N.C."/>
            <person name="Paes H.C."/>
            <person name="Nicola A.M."/>
            <person name="Albuquerque P."/>
            <person name="Gerber A.L."/>
            <person name="Martins V.P."/>
            <person name="Peconick L.D."/>
            <person name="Neto A.V."/>
            <person name="Chaucanez C.B."/>
            <person name="Silva P.A."/>
            <person name="Cunha O.L."/>
            <person name="de Oliveira F.F."/>
            <person name="dos Santos T.C."/>
            <person name="Barros A.L."/>
            <person name="Soares M.A."/>
            <person name="de Oliveira L.M."/>
            <person name="Marini M.M."/>
            <person name="Villalobos-Duno H."/>
            <person name="Cunha M.M."/>
            <person name="de Hoog S."/>
            <person name="da Silveira J.F."/>
            <person name="Henrissat B."/>
            <person name="Nino-Vega G.A."/>
            <person name="Cisalpino P.S."/>
            <person name="Mora-Montes H.M."/>
            <person name="Almeida S.R."/>
            <person name="Stajich J.E."/>
            <person name="Lopes-Bezerra L.M."/>
            <person name="Vasconcelos A.T."/>
            <person name="Felipe M.S."/>
        </authorList>
    </citation>
    <scope>NUCLEOTIDE SEQUENCE [LARGE SCALE GENOMIC DNA]</scope>
    <source>
        <strain evidence="2 3">1099-18</strain>
    </source>
</reference>
<proteinExistence type="predicted"/>
<organism evidence="2 3">
    <name type="scientific">Sporothrix schenckii 1099-18</name>
    <dbReference type="NCBI Taxonomy" id="1397361"/>
    <lineage>
        <taxon>Eukaryota</taxon>
        <taxon>Fungi</taxon>
        <taxon>Dikarya</taxon>
        <taxon>Ascomycota</taxon>
        <taxon>Pezizomycotina</taxon>
        <taxon>Sordariomycetes</taxon>
        <taxon>Sordariomycetidae</taxon>
        <taxon>Ophiostomatales</taxon>
        <taxon>Ophiostomataceae</taxon>
        <taxon>Sporothrix</taxon>
    </lineage>
</organism>
<evidence type="ECO:0000313" key="2">
    <source>
        <dbReference type="EMBL" id="KJR80908.1"/>
    </source>
</evidence>
<dbReference type="InterPro" id="IPR011009">
    <property type="entry name" value="Kinase-like_dom_sf"/>
</dbReference>
<comment type="caution">
    <text evidence="2">The sequence shown here is derived from an EMBL/GenBank/DDBJ whole genome shotgun (WGS) entry which is preliminary data.</text>
</comment>
<dbReference type="GO" id="GO:0005524">
    <property type="term" value="F:ATP binding"/>
    <property type="evidence" value="ECO:0007669"/>
    <property type="project" value="InterPro"/>
</dbReference>
<dbReference type="OrthoDB" id="4540757at2759"/>
<dbReference type="GO" id="GO:0004672">
    <property type="term" value="F:protein kinase activity"/>
    <property type="evidence" value="ECO:0007669"/>
    <property type="project" value="InterPro"/>
</dbReference>
<feature type="domain" description="Protein kinase" evidence="1">
    <location>
        <begin position="1"/>
        <end position="87"/>
    </location>
</feature>
<dbReference type="GeneID" id="27667759"/>
<dbReference type="PANTHER" id="PTHR11909">
    <property type="entry name" value="CASEIN KINASE-RELATED"/>
    <property type="match status" value="1"/>
</dbReference>
<accession>A0A0F2LTV3</accession>
<dbReference type="InterPro" id="IPR050235">
    <property type="entry name" value="CK1_Ser-Thr_kinase"/>
</dbReference>
<dbReference type="Gene3D" id="1.10.510.10">
    <property type="entry name" value="Transferase(Phosphotransferase) domain 1"/>
    <property type="match status" value="1"/>
</dbReference>
<reference evidence="2 3" key="2">
    <citation type="journal article" date="2015" name="Eukaryot. Cell">
        <title>Asexual propagation of a virulent clone complex in a human and feline outbreak of sporotrichosis.</title>
        <authorList>
            <person name="Teixeira Mde M."/>
            <person name="Rodrigues A.M."/>
            <person name="Tsui C.K."/>
            <person name="de Almeida L.G."/>
            <person name="Van Diepeningen A.D."/>
            <person name="van den Ende B.G."/>
            <person name="Fernandes G.F."/>
            <person name="Kano R."/>
            <person name="Hamelin R.C."/>
            <person name="Lopes-Bezerra L.M."/>
            <person name="Vasconcelos A.T."/>
            <person name="de Hoog S."/>
            <person name="de Camargo Z.P."/>
            <person name="Felipe M.S."/>
        </authorList>
    </citation>
    <scope>NUCLEOTIDE SEQUENCE [LARGE SCALE GENOMIC DNA]</scope>
    <source>
        <strain evidence="2 3">1099-18</strain>
    </source>
</reference>
<dbReference type="Proteomes" id="UP000033710">
    <property type="component" value="Unassembled WGS sequence"/>
</dbReference>
<name>A0A0F2LTV3_SPOSC</name>
<gene>
    <name evidence="2" type="ORF">SPSK_05745</name>
</gene>
<evidence type="ECO:0000259" key="1">
    <source>
        <dbReference type="PROSITE" id="PS50011"/>
    </source>
</evidence>
<dbReference type="PROSITE" id="PS50011">
    <property type="entry name" value="PROTEIN_KINASE_DOM"/>
    <property type="match status" value="1"/>
</dbReference>
<dbReference type="RefSeq" id="XP_016583584.1">
    <property type="nucleotide sequence ID" value="XM_016732482.1"/>
</dbReference>
<evidence type="ECO:0000313" key="3">
    <source>
        <dbReference type="Proteomes" id="UP000033710"/>
    </source>
</evidence>
<dbReference type="VEuPathDB" id="FungiDB:SPSK_05745"/>
<dbReference type="KEGG" id="ssck:SPSK_05745"/>
<dbReference type="AlphaFoldDB" id="A0A0F2LTV3"/>
<dbReference type="InterPro" id="IPR000719">
    <property type="entry name" value="Prot_kinase_dom"/>
</dbReference>
<dbReference type="SUPFAM" id="SSF56112">
    <property type="entry name" value="Protein kinase-like (PK-like)"/>
    <property type="match status" value="1"/>
</dbReference>